<dbReference type="Pfam" id="PF08202">
    <property type="entry name" value="MIS13"/>
    <property type="match status" value="1"/>
</dbReference>
<sequence>MRTSGAGKKKALTRKKSKKQAKLVHDTDDDEQATPQPSLLSRKNQLSDLFSSQENFTKNSAPKKRHTFEEDGEFVYKRSQSPTQQSRKKRKVNTPVTQLHEEIDLMAREDINSDSSDDIFNLSRKKNKQRVKGQSVKNPTKLRSPLGNGYNSDDYIEQVSRETLQLHDNEKTVSNKRRQSYLNRGKRVSSIGNGFVGVPHKEVPVSDYYKLLDTTMPGPDRLRQLLIWNMKKQFEKDEEDLKQRESEDQTAPSIARVIKEEIIRDLTEKKISTSWYDNRNNNIETISGKVVTVPNPLNITNLKNIDIYTKKLKNLRKQKAEWHKVYKQAIRPLETMKISLSDDKKQLNKYIKEERVGNIQPDAIDNSMVETIEANHTEVKSNITKLEPEVDKLYFTAFQLNRASDLLKSVEQQQLNKKVSQYLQGYSNKSKVEAYKSLPSSSGSNNRWSIPSKNVDTKDLLRAICRLETQNKSS</sequence>
<evidence type="ECO:0000313" key="3">
    <source>
        <dbReference type="EMBL" id="AOW25803.1"/>
    </source>
</evidence>
<dbReference type="InParanoid" id="A0A1D8PCF1"/>
<dbReference type="eggNOG" id="ENOG502S2VJ">
    <property type="taxonomic scope" value="Eukaryota"/>
</dbReference>
<dbReference type="GO" id="GO:0030447">
    <property type="term" value="P:filamentous growth"/>
    <property type="evidence" value="ECO:0000315"/>
    <property type="project" value="CGD"/>
</dbReference>
<reference evidence="3 4" key="2">
    <citation type="journal article" date="2007" name="Genome Biol.">
        <title>Assembly of the Candida albicans genome into sixteen supercontigs aligned on the eight chromosomes.</title>
        <authorList>
            <person name="van het Hoog M."/>
            <person name="Rast T.J."/>
            <person name="Martchenko M."/>
            <person name="Grindle S."/>
            <person name="Dignard D."/>
            <person name="Hogues H."/>
            <person name="Cuomo C."/>
            <person name="Berriman M."/>
            <person name="Scherer S."/>
            <person name="Magee B.B."/>
            <person name="Whiteway M."/>
            <person name="Chibana H."/>
            <person name="Nantel A."/>
            <person name="Magee P.T."/>
        </authorList>
    </citation>
    <scope>GENOME REANNOTATION</scope>
    <source>
        <strain evidence="4">SC5314 / ATCC MYA-2876</strain>
    </source>
</reference>
<dbReference type="GO" id="GO:0051726">
    <property type="term" value="P:regulation of cell cycle"/>
    <property type="evidence" value="ECO:0000315"/>
    <property type="project" value="CGD"/>
</dbReference>
<dbReference type="GO" id="GO:0051301">
    <property type="term" value="P:cell division"/>
    <property type="evidence" value="ECO:0007669"/>
    <property type="project" value="InterPro"/>
</dbReference>
<dbReference type="Proteomes" id="UP000000559">
    <property type="component" value="Chromosome 1"/>
</dbReference>
<feature type="compositionally biased region" description="Polar residues" evidence="1">
    <location>
        <begin position="33"/>
        <end position="60"/>
    </location>
</feature>
<feature type="compositionally biased region" description="Basic residues" evidence="1">
    <location>
        <begin position="7"/>
        <end position="22"/>
    </location>
</feature>
<evidence type="ECO:0000313" key="4">
    <source>
        <dbReference type="Proteomes" id="UP000000559"/>
    </source>
</evidence>
<feature type="region of interest" description="Disordered" evidence="1">
    <location>
        <begin position="1"/>
        <end position="95"/>
    </location>
</feature>
<dbReference type="KEGG" id="cal:CAALFM_C101070CA"/>
<dbReference type="OrthoDB" id="3364649at2759"/>
<evidence type="ECO:0000256" key="1">
    <source>
        <dbReference type="SAM" id="MobiDB-lite"/>
    </source>
</evidence>
<reference evidence="3 4" key="1">
    <citation type="journal article" date="2004" name="Proc. Natl. Acad. Sci. U.S.A.">
        <title>The diploid genome sequence of Candida albicans.</title>
        <authorList>
            <person name="Jones T."/>
            <person name="Federspiel N.A."/>
            <person name="Chibana H."/>
            <person name="Dungan J."/>
            <person name="Kalman S."/>
            <person name="Magee B.B."/>
            <person name="Newport G."/>
            <person name="Thorstenson Y.R."/>
            <person name="Agabian N."/>
            <person name="Magee P.T."/>
            <person name="Davis R.W."/>
            <person name="Scherer S."/>
        </authorList>
    </citation>
    <scope>NUCLEOTIDE SEQUENCE [LARGE SCALE GENOMIC DNA]</scope>
    <source>
        <strain evidence="4">SC5314 / ATCC MYA-2876</strain>
    </source>
</reference>
<dbReference type="GO" id="GO:0007059">
    <property type="term" value="P:chromosome segregation"/>
    <property type="evidence" value="ECO:0007669"/>
    <property type="project" value="InterPro"/>
</dbReference>
<dbReference type="EMBL" id="CP017623">
    <property type="protein sequence ID" value="AOW25803.1"/>
    <property type="molecule type" value="Genomic_DNA"/>
</dbReference>
<dbReference type="VEuPathDB" id="FungiDB:C1_01070C_A"/>
<keyword evidence="4" id="KW-1185">Reference proteome</keyword>
<organism evidence="3 4">
    <name type="scientific">Candida albicans (strain SC5314 / ATCC MYA-2876)</name>
    <name type="common">Yeast</name>
    <dbReference type="NCBI Taxonomy" id="237561"/>
    <lineage>
        <taxon>Eukaryota</taxon>
        <taxon>Fungi</taxon>
        <taxon>Dikarya</taxon>
        <taxon>Ascomycota</taxon>
        <taxon>Saccharomycotina</taxon>
        <taxon>Pichiomycetes</taxon>
        <taxon>Debaryomycetaceae</taxon>
        <taxon>Candida/Lodderomyces clade</taxon>
        <taxon>Candida</taxon>
    </lineage>
</organism>
<evidence type="ECO:0000313" key="2">
    <source>
        <dbReference type="CGD" id="CAL0000186209"/>
    </source>
</evidence>
<dbReference type="InterPro" id="IPR013218">
    <property type="entry name" value="Dsn1/Mis13"/>
</dbReference>
<dbReference type="GeneID" id="3640172"/>
<evidence type="ECO:0008006" key="5">
    <source>
        <dbReference type="Google" id="ProtNLM"/>
    </source>
</evidence>
<dbReference type="CGD" id="CAL0000186209">
    <property type="gene designation" value="KRP1"/>
</dbReference>
<dbReference type="GO" id="GO:0000776">
    <property type="term" value="C:kinetochore"/>
    <property type="evidence" value="ECO:0000314"/>
    <property type="project" value="CGD"/>
</dbReference>
<proteinExistence type="predicted"/>
<dbReference type="RefSeq" id="XP_718118.2">
    <property type="nucleotide sequence ID" value="XM_713025.2"/>
</dbReference>
<feature type="region of interest" description="Disordered" evidence="1">
    <location>
        <begin position="125"/>
        <end position="151"/>
    </location>
</feature>
<gene>
    <name evidence="2" type="primary">KRP1</name>
    <name evidence="3" type="ordered locus">CAALFM_C101070CA</name>
    <name evidence="2" type="ordered locus">orf19.10805</name>
</gene>
<dbReference type="PANTHER" id="PTHR14778">
    <property type="entry name" value="KINETOCHORE-ASSOCIATED PROTEIN DSN1 HOMOLOG"/>
    <property type="match status" value="1"/>
</dbReference>
<dbReference type="AlphaFoldDB" id="A0A1D8PCF1"/>
<dbReference type="GO" id="GO:0000444">
    <property type="term" value="C:MIS12/MIND type complex"/>
    <property type="evidence" value="ECO:0000318"/>
    <property type="project" value="GO_Central"/>
</dbReference>
<accession>A0A1D8PCF1</accession>
<reference evidence="3 4" key="3">
    <citation type="journal article" date="2013" name="Genome Biol.">
        <title>Assembly of a phased diploid Candida albicans genome facilitates allele-specific measurements and provides a simple model for repeat and indel structure.</title>
        <authorList>
            <person name="Muzzey D."/>
            <person name="Schwartz K."/>
            <person name="Weissman J.S."/>
            <person name="Sherlock G."/>
        </authorList>
    </citation>
    <scope>NUCLEOTIDE SEQUENCE [LARGE SCALE GENOMIC DNA]</scope>
    <source>
        <strain evidence="4">SC5314 / ATCC MYA-2876</strain>
    </source>
</reference>
<name>A0A1D8PCF1_CANAL</name>
<dbReference type="STRING" id="237561.A0A1D8PCF1"/>
<dbReference type="SMR" id="A0A1D8PCF1"/>
<protein>
    <recommendedName>
        <fullName evidence="5">Kinetochore protein mis13</fullName>
    </recommendedName>
</protein>
<dbReference type="PANTHER" id="PTHR14778:SF2">
    <property type="entry name" value="KINETOCHORE-ASSOCIATED PROTEIN DSN1 HOMOLOG"/>
    <property type="match status" value="1"/>
</dbReference>